<proteinExistence type="predicted"/>
<dbReference type="Proteomes" id="UP000014074">
    <property type="component" value="Unassembled WGS sequence"/>
</dbReference>
<evidence type="ECO:0000313" key="3">
    <source>
        <dbReference type="Proteomes" id="UP000014074"/>
    </source>
</evidence>
<dbReference type="KEGG" id="tmn:UCRPA7_7728"/>
<name>R8BBQ9_PHAM7</name>
<dbReference type="HOGENOM" id="CLU_2656192_0_0_1"/>
<organism evidence="2 3">
    <name type="scientific">Phaeoacremonium minimum (strain UCR-PA7)</name>
    <name type="common">Esca disease fungus</name>
    <name type="synonym">Togninia minima</name>
    <dbReference type="NCBI Taxonomy" id="1286976"/>
    <lineage>
        <taxon>Eukaryota</taxon>
        <taxon>Fungi</taxon>
        <taxon>Dikarya</taxon>
        <taxon>Ascomycota</taxon>
        <taxon>Pezizomycotina</taxon>
        <taxon>Sordariomycetes</taxon>
        <taxon>Sordariomycetidae</taxon>
        <taxon>Togniniales</taxon>
        <taxon>Togniniaceae</taxon>
        <taxon>Phaeoacremonium</taxon>
    </lineage>
</organism>
<evidence type="ECO:0000313" key="2">
    <source>
        <dbReference type="EMBL" id="EON96773.1"/>
    </source>
</evidence>
<reference evidence="3" key="1">
    <citation type="journal article" date="2013" name="Genome Announc.">
        <title>Draft genome sequence of the ascomycete Phaeoacremonium aleophilum strain UCR-PA7, a causal agent of the esca disease complex in grapevines.</title>
        <authorList>
            <person name="Blanco-Ulate B."/>
            <person name="Rolshausen P."/>
            <person name="Cantu D."/>
        </authorList>
    </citation>
    <scope>NUCLEOTIDE SEQUENCE [LARGE SCALE GENOMIC DNA]</scope>
    <source>
        <strain evidence="3">UCR-PA7</strain>
    </source>
</reference>
<accession>R8BBQ9</accession>
<feature type="region of interest" description="Disordered" evidence="1">
    <location>
        <begin position="27"/>
        <end position="49"/>
    </location>
</feature>
<sequence length="76" mass="8784">MTKSSTAPCYGKKDLNMEANVNDIHIEDESALPKKNLRSPRNERRGDKHRTIVLKRKRDNKNLFRILVEGGHTELV</sequence>
<dbReference type="GeneID" id="19328511"/>
<keyword evidence="3" id="KW-1185">Reference proteome</keyword>
<evidence type="ECO:0000256" key="1">
    <source>
        <dbReference type="SAM" id="MobiDB-lite"/>
    </source>
</evidence>
<dbReference type="AlphaFoldDB" id="R8BBQ9"/>
<gene>
    <name evidence="2" type="ORF">UCRPA7_7728</name>
</gene>
<protein>
    <submittedName>
        <fullName evidence="2">Uncharacterized protein</fullName>
    </submittedName>
</protein>
<dbReference type="EMBL" id="KB933313">
    <property type="protein sequence ID" value="EON96773.1"/>
    <property type="molecule type" value="Genomic_DNA"/>
</dbReference>
<feature type="compositionally biased region" description="Basic and acidic residues" evidence="1">
    <location>
        <begin position="40"/>
        <end position="49"/>
    </location>
</feature>
<dbReference type="RefSeq" id="XP_007918444.1">
    <property type="nucleotide sequence ID" value="XM_007920253.1"/>
</dbReference>